<evidence type="ECO:0000313" key="2">
    <source>
        <dbReference type="EMBL" id="EOA99062.1"/>
    </source>
</evidence>
<dbReference type="Proteomes" id="UP000296049">
    <property type="component" value="Unassembled WGS sequence"/>
</dbReference>
<gene>
    <name evidence="2" type="ORF">Anapl_12097</name>
</gene>
<evidence type="ECO:0000256" key="1">
    <source>
        <dbReference type="SAM" id="MobiDB-lite"/>
    </source>
</evidence>
<reference evidence="3" key="1">
    <citation type="journal article" date="2013" name="Nat. Genet.">
        <title>The duck genome and transcriptome provide insight into an avian influenza virus reservoir species.</title>
        <authorList>
            <person name="Huang Y."/>
            <person name="Li Y."/>
            <person name="Burt D.W."/>
            <person name="Chen H."/>
            <person name="Zhang Y."/>
            <person name="Qian W."/>
            <person name="Kim H."/>
            <person name="Gan S."/>
            <person name="Zhao Y."/>
            <person name="Li J."/>
            <person name="Yi K."/>
            <person name="Feng H."/>
            <person name="Zhu P."/>
            <person name="Li B."/>
            <person name="Liu Q."/>
            <person name="Fairley S."/>
            <person name="Magor K.E."/>
            <person name="Du Z."/>
            <person name="Hu X."/>
            <person name="Goodman L."/>
            <person name="Tafer H."/>
            <person name="Vignal A."/>
            <person name="Lee T."/>
            <person name="Kim K.W."/>
            <person name="Sheng Z."/>
            <person name="An Y."/>
            <person name="Searle S."/>
            <person name="Herrero J."/>
            <person name="Groenen M.A."/>
            <person name="Crooijmans R.P."/>
            <person name="Faraut T."/>
            <person name="Cai Q."/>
            <person name="Webster R.G."/>
            <person name="Aldridge J.R."/>
            <person name="Warren W.C."/>
            <person name="Bartschat S."/>
            <person name="Kehr S."/>
            <person name="Marz M."/>
            <person name="Stadler P.F."/>
            <person name="Smith J."/>
            <person name="Kraus R.H."/>
            <person name="Zhao Y."/>
            <person name="Ren L."/>
            <person name="Fei J."/>
            <person name="Morisson M."/>
            <person name="Kaiser P."/>
            <person name="Griffin D.K."/>
            <person name="Rao M."/>
            <person name="Pitel F."/>
            <person name="Wang J."/>
            <person name="Li N."/>
        </authorList>
    </citation>
    <scope>NUCLEOTIDE SEQUENCE [LARGE SCALE GENOMIC DNA]</scope>
</reference>
<protein>
    <submittedName>
        <fullName evidence="2">Uncharacterized protein</fullName>
    </submittedName>
</protein>
<name>R0LFK6_ANAPL</name>
<organism evidence="2 3">
    <name type="scientific">Anas platyrhynchos</name>
    <name type="common">Mallard</name>
    <name type="synonym">Anas boschas</name>
    <dbReference type="NCBI Taxonomy" id="8839"/>
    <lineage>
        <taxon>Eukaryota</taxon>
        <taxon>Metazoa</taxon>
        <taxon>Chordata</taxon>
        <taxon>Craniata</taxon>
        <taxon>Vertebrata</taxon>
        <taxon>Euteleostomi</taxon>
        <taxon>Archelosauria</taxon>
        <taxon>Archosauria</taxon>
        <taxon>Dinosauria</taxon>
        <taxon>Saurischia</taxon>
        <taxon>Theropoda</taxon>
        <taxon>Coelurosauria</taxon>
        <taxon>Aves</taxon>
        <taxon>Neognathae</taxon>
        <taxon>Galloanserae</taxon>
        <taxon>Anseriformes</taxon>
        <taxon>Anatidae</taxon>
        <taxon>Anatinae</taxon>
        <taxon>Anas</taxon>
    </lineage>
</organism>
<accession>R0LFK6</accession>
<sequence length="319" mass="35445">MNQTEFSWRGPRPGGYKGKKPRTLGSLLLSLNCPQQPEEWAVLREERPDKSLENTSIWCFQSGFLCTLEISPEYEDIRSIIKMNDCIQLVQTCLFPGAGILLYAKLEYVGIFCRNIIPSSLLKVRQCSKLPYEKLSLKRAQMRSPTQDGESVPPYNLCLPMHKQKCAPQIGGSTPARYEQWQQGPSHGCKKLSWCTGTKTKSGTSPPFLWPVSICRARRHTNDWLGPVLVRKGLLGTWRCNHGHDNFLSSLVSPPWLQPAVYSTGPSNNQNKADHQTKACSNSSASRKTQQGVGVGPGGNYTHSGKDIMGEITCCTGSK</sequence>
<feature type="region of interest" description="Disordered" evidence="1">
    <location>
        <begin position="262"/>
        <end position="302"/>
    </location>
</feature>
<proteinExistence type="predicted"/>
<dbReference type="EMBL" id="KB743383">
    <property type="protein sequence ID" value="EOA99062.1"/>
    <property type="molecule type" value="Genomic_DNA"/>
</dbReference>
<feature type="compositionally biased region" description="Polar residues" evidence="1">
    <location>
        <begin position="278"/>
        <end position="292"/>
    </location>
</feature>
<dbReference type="AlphaFoldDB" id="R0LFK6"/>
<keyword evidence="3" id="KW-1185">Reference proteome</keyword>
<evidence type="ECO:0000313" key="3">
    <source>
        <dbReference type="Proteomes" id="UP000296049"/>
    </source>
</evidence>